<dbReference type="OrthoDB" id="772532at2"/>
<evidence type="ECO:0000256" key="2">
    <source>
        <dbReference type="SAM" id="SignalP"/>
    </source>
</evidence>
<keyword evidence="4" id="KW-1185">Reference proteome</keyword>
<keyword evidence="1" id="KW-0472">Membrane</keyword>
<comment type="caution">
    <text evidence="3">The sequence shown here is derived from an EMBL/GenBank/DDBJ whole genome shotgun (WGS) entry which is preliminary data.</text>
</comment>
<accession>A0A4V2JGP1</accession>
<feature type="transmembrane region" description="Helical" evidence="1">
    <location>
        <begin position="64"/>
        <end position="83"/>
    </location>
</feature>
<dbReference type="RefSeq" id="WP_131030843.1">
    <property type="nucleotide sequence ID" value="NZ_SIXF01000014.1"/>
</dbReference>
<proteinExistence type="predicted"/>
<evidence type="ECO:0000256" key="1">
    <source>
        <dbReference type="SAM" id="Phobius"/>
    </source>
</evidence>
<sequence>MKIKLIPTASILLIFGLFTALSYKDNAASDGFTKVGFPFNFYNYAEGKFSDPAYTSNFGFSTKYFVTDLLILIAFILLLILLLKN</sequence>
<keyword evidence="2" id="KW-0732">Signal</keyword>
<organism evidence="3 4">
    <name type="scientific">Pedobacter kyonggii</name>
    <dbReference type="NCBI Taxonomy" id="1926871"/>
    <lineage>
        <taxon>Bacteria</taxon>
        <taxon>Pseudomonadati</taxon>
        <taxon>Bacteroidota</taxon>
        <taxon>Sphingobacteriia</taxon>
        <taxon>Sphingobacteriales</taxon>
        <taxon>Sphingobacteriaceae</taxon>
        <taxon>Pedobacter</taxon>
    </lineage>
</organism>
<dbReference type="AlphaFoldDB" id="A0A4V2JGP1"/>
<reference evidence="3 4" key="1">
    <citation type="submission" date="2019-02" db="EMBL/GenBank/DDBJ databases">
        <title>Pedobacter kyonggii whole genome sequence analysis.</title>
        <authorList>
            <person name="Dahal R.H."/>
        </authorList>
    </citation>
    <scope>NUCLEOTIDE SEQUENCE [LARGE SCALE GENOMIC DNA]</scope>
    <source>
        <strain evidence="3 4">K-4-11-1</strain>
    </source>
</reference>
<protein>
    <submittedName>
        <fullName evidence="3">Uncharacterized protein</fullName>
    </submittedName>
</protein>
<keyword evidence="1" id="KW-1133">Transmembrane helix</keyword>
<keyword evidence="1" id="KW-0812">Transmembrane</keyword>
<gene>
    <name evidence="3" type="ORF">EYS08_15170</name>
</gene>
<dbReference type="EMBL" id="SIXF01000014">
    <property type="protein sequence ID" value="TBO41330.1"/>
    <property type="molecule type" value="Genomic_DNA"/>
</dbReference>
<name>A0A4V2JGP1_9SPHI</name>
<evidence type="ECO:0000313" key="3">
    <source>
        <dbReference type="EMBL" id="TBO41330.1"/>
    </source>
</evidence>
<feature type="chain" id="PRO_5020307575" evidence="2">
    <location>
        <begin position="28"/>
        <end position="85"/>
    </location>
</feature>
<feature type="signal peptide" evidence="2">
    <location>
        <begin position="1"/>
        <end position="27"/>
    </location>
</feature>
<evidence type="ECO:0000313" key="4">
    <source>
        <dbReference type="Proteomes" id="UP000291819"/>
    </source>
</evidence>
<dbReference type="Proteomes" id="UP000291819">
    <property type="component" value="Unassembled WGS sequence"/>
</dbReference>